<dbReference type="Gene3D" id="1.20.120.1090">
    <property type="match status" value="1"/>
</dbReference>
<dbReference type="EMBL" id="CYZF01000005">
    <property type="protein sequence ID" value="CUO57960.1"/>
    <property type="molecule type" value="Genomic_DNA"/>
</dbReference>
<proteinExistence type="predicted"/>
<evidence type="ECO:0000259" key="1">
    <source>
        <dbReference type="Pfam" id="PF12712"/>
    </source>
</evidence>
<dbReference type="Proteomes" id="UP000095419">
    <property type="component" value="Unassembled WGS sequence"/>
</dbReference>
<dbReference type="AlphaFoldDB" id="A0A174GAM3"/>
<reference evidence="3 4" key="1">
    <citation type="submission" date="2015-09" db="EMBL/GenBank/DDBJ databases">
        <authorList>
            <consortium name="Pathogen Informatics"/>
        </authorList>
    </citation>
    <scope>NUCLEOTIDE SEQUENCE [LARGE SCALE GENOMIC DNA]</scope>
    <source>
        <strain evidence="3 4">2789STDY5608791</strain>
    </source>
</reference>
<dbReference type="Pfam" id="PF12712">
    <property type="entry name" value="DUF3805"/>
    <property type="match status" value="1"/>
</dbReference>
<dbReference type="InterPro" id="IPR024266">
    <property type="entry name" value="DUF3806"/>
</dbReference>
<evidence type="ECO:0000313" key="4">
    <source>
        <dbReference type="Proteomes" id="UP000095419"/>
    </source>
</evidence>
<evidence type="ECO:0000259" key="2">
    <source>
        <dbReference type="Pfam" id="PF12713"/>
    </source>
</evidence>
<sequence length="300" mass="34204">MDKFILFCIRFVLSLREIAEMVGTVFAKISLYMEQSKKFISPGAWFSMTYPVDWNEFEDGEGSFLFYNPNEWTGNFRISAFKGNATYGKDSVKQELRENSSAIPVRIGRMECAYSKEMFEEEGAYYTSHLWITGADEVAFECSFTVKKGEPVAEAEKIIASLETRKDGVKYPAEIIPVRLSEIYQINEAYEWVDTTIKESLKKDFQGAEEDIAKMQQMMEESNIGPKKKDAWLAFGIALCVIFANEVDGMEWRTLVDGNREAPILLNTSTGEWIDPMKLVWSKVKAGGKVNLPEIYSSLF</sequence>
<dbReference type="Pfam" id="PF12713">
    <property type="entry name" value="DUF3806"/>
    <property type="match status" value="1"/>
</dbReference>
<organism evidence="3 4">
    <name type="scientific">Bacteroides uniformis</name>
    <dbReference type="NCBI Taxonomy" id="820"/>
    <lineage>
        <taxon>Bacteria</taxon>
        <taxon>Pseudomonadati</taxon>
        <taxon>Bacteroidota</taxon>
        <taxon>Bacteroidia</taxon>
        <taxon>Bacteroidales</taxon>
        <taxon>Bacteroidaceae</taxon>
        <taxon>Bacteroides</taxon>
    </lineage>
</organism>
<accession>A0A174GAM3</accession>
<gene>
    <name evidence="3" type="ORF">ERS417307_01942</name>
</gene>
<feature type="domain" description="DUF3806" evidence="2">
    <location>
        <begin position="211"/>
        <end position="296"/>
    </location>
</feature>
<protein>
    <submittedName>
        <fullName evidence="3">Domain of uncharacterized function (DUF3805)</fullName>
    </submittedName>
</protein>
<feature type="domain" description="DUF3805" evidence="1">
    <location>
        <begin position="37"/>
        <end position="187"/>
    </location>
</feature>
<name>A0A174GAM3_BACUN</name>
<dbReference type="Gene3D" id="3.40.1000.10">
    <property type="entry name" value="Mog1/PsbP, alpha/beta/alpha sandwich"/>
    <property type="match status" value="1"/>
</dbReference>
<dbReference type="InterPro" id="IPR024315">
    <property type="entry name" value="DUF3805"/>
</dbReference>
<evidence type="ECO:0000313" key="3">
    <source>
        <dbReference type="EMBL" id="CUO57960.1"/>
    </source>
</evidence>